<proteinExistence type="predicted"/>
<dbReference type="OrthoDB" id="10015906at2"/>
<accession>A0A1G5V3Z9</accession>
<name>A0A1G5V3Z9_9FIRM</name>
<reference evidence="2 3" key="1">
    <citation type="submission" date="2016-10" db="EMBL/GenBank/DDBJ databases">
        <authorList>
            <person name="de Groot N.N."/>
        </authorList>
    </citation>
    <scope>NUCLEOTIDE SEQUENCE [LARGE SCALE GENOMIC DNA]</scope>
    <source>
        <strain evidence="2 3">DSM 15230</strain>
    </source>
</reference>
<protein>
    <recommendedName>
        <fullName evidence="4">Oxaloacetate decarboxylase, gamma chain</fullName>
    </recommendedName>
</protein>
<dbReference type="STRING" id="209880.SAMN02910343_00371"/>
<keyword evidence="3" id="KW-1185">Reference proteome</keyword>
<evidence type="ECO:0000313" key="2">
    <source>
        <dbReference type="EMBL" id="SDA40544.1"/>
    </source>
</evidence>
<dbReference type="AlphaFoldDB" id="A0A1G5V3Z9"/>
<dbReference type="GeneID" id="87755418"/>
<dbReference type="Proteomes" id="UP000199689">
    <property type="component" value="Unassembled WGS sequence"/>
</dbReference>
<dbReference type="RefSeq" id="WP_091363235.1">
    <property type="nucleotide sequence ID" value="NZ_CALJSX010000054.1"/>
</dbReference>
<keyword evidence="1" id="KW-0812">Transmembrane</keyword>
<evidence type="ECO:0000256" key="1">
    <source>
        <dbReference type="SAM" id="Phobius"/>
    </source>
</evidence>
<evidence type="ECO:0000313" key="3">
    <source>
        <dbReference type="Proteomes" id="UP000199689"/>
    </source>
</evidence>
<organism evidence="2 3">
    <name type="scientific">Allisonella histaminiformans</name>
    <dbReference type="NCBI Taxonomy" id="209880"/>
    <lineage>
        <taxon>Bacteria</taxon>
        <taxon>Bacillati</taxon>
        <taxon>Bacillota</taxon>
        <taxon>Negativicutes</taxon>
        <taxon>Veillonellales</taxon>
        <taxon>Veillonellaceae</taxon>
        <taxon>Allisonella</taxon>
    </lineage>
</organism>
<sequence>MNTIIMLVSVLNAAVALIALYMFSRMLNILKSMAERADKPADPPKVEVNVPPSEPVVNVKAEQPVLLSEFKAVVDQAVRSAVKEAVRTAVKEASVPQRPAVVRKSVLPVHTPAPVINGPHRRETVNNAPAPEVVAAITAAIAAMGIKGKVVSIRPRTSERWKNAGRIESISGANRF</sequence>
<dbReference type="EMBL" id="FMXA01000004">
    <property type="protein sequence ID" value="SDA40544.1"/>
    <property type="molecule type" value="Genomic_DNA"/>
</dbReference>
<evidence type="ECO:0008006" key="4">
    <source>
        <dbReference type="Google" id="ProtNLM"/>
    </source>
</evidence>
<gene>
    <name evidence="2" type="ORF">SAMN02910343_00371</name>
</gene>
<keyword evidence="1" id="KW-1133">Transmembrane helix</keyword>
<feature type="transmembrane region" description="Helical" evidence="1">
    <location>
        <begin position="6"/>
        <end position="23"/>
    </location>
</feature>
<keyword evidence="1" id="KW-0472">Membrane</keyword>